<protein>
    <submittedName>
        <fullName evidence="3">RND efflux system, outer membrane lipoprotein, NodT family</fullName>
    </submittedName>
</protein>
<evidence type="ECO:0000313" key="3">
    <source>
        <dbReference type="EMBL" id="ACD21278.1"/>
    </source>
</evidence>
<dbReference type="HOGENOM" id="CLU_012817_13_3_4"/>
<keyword evidence="2" id="KW-0472">Membrane</keyword>
<dbReference type="AlphaFoldDB" id="B2TA24"/>
<accession>B2TA24</accession>
<evidence type="ECO:0000256" key="1">
    <source>
        <dbReference type="ARBA" id="ARBA00007613"/>
    </source>
</evidence>
<dbReference type="Gene3D" id="1.20.1600.10">
    <property type="entry name" value="Outer membrane efflux proteins (OEP)"/>
    <property type="match status" value="1"/>
</dbReference>
<dbReference type="NCBIfam" id="TIGR01845">
    <property type="entry name" value="outer_NodT"/>
    <property type="match status" value="1"/>
</dbReference>
<evidence type="ECO:0000256" key="2">
    <source>
        <dbReference type="RuleBase" id="RU362097"/>
    </source>
</evidence>
<dbReference type="PANTHER" id="PTHR30203:SF32">
    <property type="entry name" value="CATION EFFLUX SYSTEM PROTEIN CUSC"/>
    <property type="match status" value="1"/>
</dbReference>
<dbReference type="GO" id="GO:0005886">
    <property type="term" value="C:plasma membrane"/>
    <property type="evidence" value="ECO:0007669"/>
    <property type="project" value="UniProtKB-SubCell"/>
</dbReference>
<dbReference type="Proteomes" id="UP000001739">
    <property type="component" value="Chromosome 2"/>
</dbReference>
<dbReference type="EMBL" id="CP001053">
    <property type="protein sequence ID" value="ACD21278.1"/>
    <property type="molecule type" value="Genomic_DNA"/>
</dbReference>
<reference evidence="3 4" key="1">
    <citation type="journal article" date="2011" name="J. Bacteriol.">
        <title>Complete genome sequence of the plant growth-promoting endophyte Burkholderia phytofirmans strain PsJN.</title>
        <authorList>
            <person name="Weilharter A."/>
            <person name="Mitter B."/>
            <person name="Shin M.V."/>
            <person name="Chain P.S."/>
            <person name="Nowak J."/>
            <person name="Sessitsch A."/>
        </authorList>
    </citation>
    <scope>NUCLEOTIDE SEQUENCE [LARGE SCALE GENOMIC DNA]</scope>
    <source>
        <strain evidence="4">DSM 17436 / LMG 22146 / PsJN</strain>
    </source>
</reference>
<dbReference type="InterPro" id="IPR003423">
    <property type="entry name" value="OMP_efflux"/>
</dbReference>
<gene>
    <name evidence="3" type="ordered locus">Bphyt_6990</name>
</gene>
<dbReference type="STRING" id="398527.Bphyt_6990"/>
<comment type="subcellular location">
    <subcellularLocation>
        <location evidence="2">Cell membrane</location>
        <topology evidence="2">Lipid-anchor</topology>
    </subcellularLocation>
</comment>
<comment type="similarity">
    <text evidence="1 2">Belongs to the outer membrane factor (OMF) (TC 1.B.17) family.</text>
</comment>
<sequence precursor="true">MMRLKLGAGAVAFALAVLAGCTLDPHYERPAAPVAVAYPQGDAYESTSTAAATVAKSASATVVVPPLAVDTAWRSFFRDERLQRLIEIALANNRDLRVAALNVAEYEAQYRITRAALAPSISASGSLTRERTQGVTSSVSDLNVGTTSWEIDFFGRLRSLKRQALENYLATDASRQSTQISLIATVATDYLTLLSDERLLQLTEDTVKADQSTYDVTKRVQELGNSSLLDVQQAENSLASAKASLASYRRAVAQDRNNLIAILGAPIPDDLPPARSFDDESMFADIGAGVPSLLLTRRPDIVQAEHALKAANANIGAARAAFFPKIELTATAGTSSSTLSSLFKAGTGAWAFAPSVSVPIFDYGSNKASLDVAKIEKQIEVADYESTIQTAFKEVSNALTARATYVDQVLADREYVASSQRYYTLAEARYKAGTDSFLTFLDAQRTLYTAQQQLATDTLSRQANLVTLYKVLSGGWEQG</sequence>
<dbReference type="RefSeq" id="WP_012428774.1">
    <property type="nucleotide sequence ID" value="NC_010676.1"/>
</dbReference>
<dbReference type="Gene3D" id="2.20.200.10">
    <property type="entry name" value="Outer membrane efflux proteins (OEP)"/>
    <property type="match status" value="1"/>
</dbReference>
<keyword evidence="2 3" id="KW-0449">Lipoprotein</keyword>
<dbReference type="OrthoDB" id="9770517at2"/>
<evidence type="ECO:0000313" key="4">
    <source>
        <dbReference type="Proteomes" id="UP000001739"/>
    </source>
</evidence>
<proteinExistence type="inferred from homology"/>
<organism evidence="3 4">
    <name type="scientific">Paraburkholderia phytofirmans (strain DSM 17436 / LMG 22146 / PsJN)</name>
    <name type="common">Burkholderia phytofirmans</name>
    <dbReference type="NCBI Taxonomy" id="398527"/>
    <lineage>
        <taxon>Bacteria</taxon>
        <taxon>Pseudomonadati</taxon>
        <taxon>Pseudomonadota</taxon>
        <taxon>Betaproteobacteria</taxon>
        <taxon>Burkholderiales</taxon>
        <taxon>Burkholderiaceae</taxon>
        <taxon>Paraburkholderia</taxon>
    </lineage>
</organism>
<dbReference type="Pfam" id="PF02321">
    <property type="entry name" value="OEP"/>
    <property type="match status" value="2"/>
</dbReference>
<keyword evidence="2" id="KW-0812">Transmembrane</keyword>
<keyword evidence="2" id="KW-0732">Signal</keyword>
<feature type="signal peptide" evidence="2">
    <location>
        <begin position="1"/>
        <end position="19"/>
    </location>
</feature>
<keyword evidence="2" id="KW-0564">Palmitate</keyword>
<feature type="chain" id="PRO_5001436942" evidence="2">
    <location>
        <begin position="20"/>
        <end position="479"/>
    </location>
</feature>
<keyword evidence="2" id="KW-1134">Transmembrane beta strand</keyword>
<dbReference type="eggNOG" id="COG1538">
    <property type="taxonomic scope" value="Bacteria"/>
</dbReference>
<dbReference type="KEGG" id="bpy:Bphyt_6990"/>
<dbReference type="SUPFAM" id="SSF56954">
    <property type="entry name" value="Outer membrane efflux proteins (OEP)"/>
    <property type="match status" value="1"/>
</dbReference>
<dbReference type="GO" id="GO:0015562">
    <property type="term" value="F:efflux transmembrane transporter activity"/>
    <property type="evidence" value="ECO:0007669"/>
    <property type="project" value="InterPro"/>
</dbReference>
<dbReference type="InterPro" id="IPR010131">
    <property type="entry name" value="MdtP/NodT-like"/>
</dbReference>
<dbReference type="PROSITE" id="PS51257">
    <property type="entry name" value="PROKAR_LIPOPROTEIN"/>
    <property type="match status" value="1"/>
</dbReference>
<name>B2TA24_PARPJ</name>
<dbReference type="PANTHER" id="PTHR30203">
    <property type="entry name" value="OUTER MEMBRANE CATION EFFLUX PROTEIN"/>
    <property type="match status" value="1"/>
</dbReference>